<evidence type="ECO:0000313" key="18">
    <source>
        <dbReference type="EMBL" id="MCW1887309.1"/>
    </source>
</evidence>
<keyword evidence="11" id="KW-0472">Membrane</keyword>
<evidence type="ECO:0000313" key="19">
    <source>
        <dbReference type="Proteomes" id="UP001207930"/>
    </source>
</evidence>
<keyword evidence="7 15" id="KW-0732">Signal</keyword>
<dbReference type="Gene3D" id="3.30.1950.10">
    <property type="entry name" value="wza like domain"/>
    <property type="match status" value="1"/>
</dbReference>
<dbReference type="Pfam" id="PF22461">
    <property type="entry name" value="SLBB_2"/>
    <property type="match status" value="2"/>
</dbReference>
<feature type="domain" description="Polysaccharide export protein N-terminal" evidence="16">
    <location>
        <begin position="29"/>
        <end position="103"/>
    </location>
</feature>
<keyword evidence="3" id="KW-0813">Transport</keyword>
<evidence type="ECO:0000256" key="8">
    <source>
        <dbReference type="ARBA" id="ARBA00023047"/>
    </source>
</evidence>
<accession>A0ABT3FVG8</accession>
<evidence type="ECO:0000256" key="12">
    <source>
        <dbReference type="ARBA" id="ARBA00023139"/>
    </source>
</evidence>
<dbReference type="PANTHER" id="PTHR33619:SF3">
    <property type="entry name" value="POLYSACCHARIDE EXPORT PROTEIN GFCE-RELATED"/>
    <property type="match status" value="1"/>
</dbReference>
<keyword evidence="13" id="KW-0998">Cell outer membrane</keyword>
<dbReference type="InterPro" id="IPR054765">
    <property type="entry name" value="SLBB_dom"/>
</dbReference>
<keyword evidence="14" id="KW-0449">Lipoprotein</keyword>
<keyword evidence="10" id="KW-0626">Porin</keyword>
<evidence type="ECO:0000259" key="16">
    <source>
        <dbReference type="Pfam" id="PF02563"/>
    </source>
</evidence>
<feature type="chain" id="PRO_5045367532" evidence="15">
    <location>
        <begin position="29"/>
        <end position="275"/>
    </location>
</feature>
<keyword evidence="6" id="KW-0812">Transmembrane</keyword>
<comment type="subcellular location">
    <subcellularLocation>
        <location evidence="1">Cell outer membrane</location>
        <topology evidence="1">Multi-pass membrane protein</topology>
    </subcellularLocation>
</comment>
<evidence type="ECO:0000256" key="2">
    <source>
        <dbReference type="ARBA" id="ARBA00009450"/>
    </source>
</evidence>
<evidence type="ECO:0000256" key="3">
    <source>
        <dbReference type="ARBA" id="ARBA00022448"/>
    </source>
</evidence>
<feature type="domain" description="SLBB" evidence="17">
    <location>
        <begin position="193"/>
        <end position="270"/>
    </location>
</feature>
<name>A0ABT3FVG8_9BACT</name>
<keyword evidence="5" id="KW-0762">Sugar transport</keyword>
<dbReference type="Pfam" id="PF02563">
    <property type="entry name" value="Poly_export"/>
    <property type="match status" value="1"/>
</dbReference>
<proteinExistence type="inferred from homology"/>
<protein>
    <submittedName>
        <fullName evidence="18">Polysaccharide biosynthesis/export family protein</fullName>
    </submittedName>
</protein>
<evidence type="ECO:0000256" key="10">
    <source>
        <dbReference type="ARBA" id="ARBA00023114"/>
    </source>
</evidence>
<dbReference type="InterPro" id="IPR049712">
    <property type="entry name" value="Poly_export"/>
</dbReference>
<feature type="signal peptide" evidence="15">
    <location>
        <begin position="1"/>
        <end position="28"/>
    </location>
</feature>
<dbReference type="EMBL" id="JAPDDS010000016">
    <property type="protein sequence ID" value="MCW1887309.1"/>
    <property type="molecule type" value="Genomic_DNA"/>
</dbReference>
<keyword evidence="8" id="KW-0625">Polysaccharide transport</keyword>
<organism evidence="18 19">
    <name type="scientific">Luteolibacter flavescens</name>
    <dbReference type="NCBI Taxonomy" id="1859460"/>
    <lineage>
        <taxon>Bacteria</taxon>
        <taxon>Pseudomonadati</taxon>
        <taxon>Verrucomicrobiota</taxon>
        <taxon>Verrucomicrobiia</taxon>
        <taxon>Verrucomicrobiales</taxon>
        <taxon>Verrucomicrobiaceae</taxon>
        <taxon>Luteolibacter</taxon>
    </lineage>
</organism>
<evidence type="ECO:0000259" key="17">
    <source>
        <dbReference type="Pfam" id="PF22461"/>
    </source>
</evidence>
<dbReference type="RefSeq" id="WP_264503265.1">
    <property type="nucleotide sequence ID" value="NZ_JAPDDS010000016.1"/>
</dbReference>
<keyword evidence="9" id="KW-0406">Ion transport</keyword>
<dbReference type="PANTHER" id="PTHR33619">
    <property type="entry name" value="POLYSACCHARIDE EXPORT PROTEIN GFCE-RELATED"/>
    <property type="match status" value="1"/>
</dbReference>
<keyword evidence="12" id="KW-0564">Palmitate</keyword>
<evidence type="ECO:0000256" key="1">
    <source>
        <dbReference type="ARBA" id="ARBA00004571"/>
    </source>
</evidence>
<evidence type="ECO:0000256" key="7">
    <source>
        <dbReference type="ARBA" id="ARBA00022729"/>
    </source>
</evidence>
<gene>
    <name evidence="18" type="ORF">OKA04_21405</name>
</gene>
<evidence type="ECO:0000256" key="14">
    <source>
        <dbReference type="ARBA" id="ARBA00023288"/>
    </source>
</evidence>
<evidence type="ECO:0000256" key="5">
    <source>
        <dbReference type="ARBA" id="ARBA00022597"/>
    </source>
</evidence>
<keyword evidence="19" id="KW-1185">Reference proteome</keyword>
<evidence type="ECO:0000256" key="6">
    <source>
        <dbReference type="ARBA" id="ARBA00022692"/>
    </source>
</evidence>
<dbReference type="InterPro" id="IPR003715">
    <property type="entry name" value="Poly_export_N"/>
</dbReference>
<keyword evidence="4" id="KW-1134">Transmembrane beta strand</keyword>
<dbReference type="Proteomes" id="UP001207930">
    <property type="component" value="Unassembled WGS sequence"/>
</dbReference>
<sequence length="275" mass="29729">MNFPLLTRWKTLVSIFFTVAAAAVSTGAEDDPVLKQDDLIRMSVFEEPDLDANTRVMRSGSIALPLIGDVPVAGLTVSEANKRIRELYISEEYLVDPKVTLTVEEYSKDFVSVIGSVRSPGEFALPQNRKYDLSAALAAAGGLSPEADLNGIVVTRADGKQSTHSSASLQGGGMVPLYPGDRVRVDQSPYVNKSVKVLGQVRKAGPVAFPLDGRLDIVSAIAGAGGYTELANEKKVNVNRKGKVTSLNVKEMTDRGEKPYFLLPDDIVTVTERMW</sequence>
<comment type="similarity">
    <text evidence="2">Belongs to the BexD/CtrA/VexA family.</text>
</comment>
<feature type="domain" description="SLBB" evidence="17">
    <location>
        <begin position="111"/>
        <end position="185"/>
    </location>
</feature>
<evidence type="ECO:0000256" key="11">
    <source>
        <dbReference type="ARBA" id="ARBA00023136"/>
    </source>
</evidence>
<reference evidence="18 19" key="1">
    <citation type="submission" date="2022-10" db="EMBL/GenBank/DDBJ databases">
        <title>Luteolibacter flavescens strain MCCC 1K03193, whole genome shotgun sequencing project.</title>
        <authorList>
            <person name="Zhao G."/>
            <person name="Shen L."/>
        </authorList>
    </citation>
    <scope>NUCLEOTIDE SEQUENCE [LARGE SCALE GENOMIC DNA]</scope>
    <source>
        <strain evidence="18 19">MCCC 1K03193</strain>
    </source>
</reference>
<evidence type="ECO:0000256" key="13">
    <source>
        <dbReference type="ARBA" id="ARBA00023237"/>
    </source>
</evidence>
<evidence type="ECO:0000256" key="9">
    <source>
        <dbReference type="ARBA" id="ARBA00023065"/>
    </source>
</evidence>
<evidence type="ECO:0000256" key="15">
    <source>
        <dbReference type="SAM" id="SignalP"/>
    </source>
</evidence>
<comment type="caution">
    <text evidence="18">The sequence shown here is derived from an EMBL/GenBank/DDBJ whole genome shotgun (WGS) entry which is preliminary data.</text>
</comment>
<evidence type="ECO:0000256" key="4">
    <source>
        <dbReference type="ARBA" id="ARBA00022452"/>
    </source>
</evidence>
<dbReference type="Gene3D" id="3.10.560.10">
    <property type="entry name" value="Outer membrane lipoprotein wza domain like"/>
    <property type="match status" value="2"/>
</dbReference>